<keyword evidence="1" id="KW-1277">Toxin-antitoxin system</keyword>
<organism evidence="2 3">
    <name type="scientific">Hassallia byssoidea VB512170</name>
    <dbReference type="NCBI Taxonomy" id="1304833"/>
    <lineage>
        <taxon>Bacteria</taxon>
        <taxon>Bacillati</taxon>
        <taxon>Cyanobacteriota</taxon>
        <taxon>Cyanophyceae</taxon>
        <taxon>Nostocales</taxon>
        <taxon>Tolypothrichaceae</taxon>
        <taxon>Hassallia</taxon>
    </lineage>
</organism>
<evidence type="ECO:0000313" key="2">
    <source>
        <dbReference type="EMBL" id="NEU72460.1"/>
    </source>
</evidence>
<evidence type="ECO:0000256" key="1">
    <source>
        <dbReference type="ARBA" id="ARBA00022649"/>
    </source>
</evidence>
<keyword evidence="3" id="KW-1185">Reference proteome</keyword>
<accession>A0A846H788</accession>
<reference evidence="2 3" key="1">
    <citation type="journal article" date="2015" name="Genome Announc.">
        <title>Draft Genome Sequence of Cyanobacterium Hassallia byssoidea Strain VB512170, Isolated from Monuments in India.</title>
        <authorList>
            <person name="Singh D."/>
            <person name="Chandrababunaidu M.M."/>
            <person name="Panda A."/>
            <person name="Sen D."/>
            <person name="Bhattacharyya S."/>
            <person name="Adhikary S.P."/>
            <person name="Tripathy S."/>
        </authorList>
    </citation>
    <scope>NUCLEOTIDE SEQUENCE [LARGE SCALE GENOMIC DNA]</scope>
    <source>
        <strain evidence="2 3">VB512170</strain>
    </source>
</reference>
<proteinExistence type="predicted"/>
<evidence type="ECO:0000313" key="3">
    <source>
        <dbReference type="Proteomes" id="UP000031549"/>
    </source>
</evidence>
<dbReference type="Proteomes" id="UP000031549">
    <property type="component" value="Unassembled WGS sequence"/>
</dbReference>
<dbReference type="Gene3D" id="3.30.2310.20">
    <property type="entry name" value="RelE-like"/>
    <property type="match status" value="1"/>
</dbReference>
<gene>
    <name evidence="2" type="ORF">PI95_007695</name>
</gene>
<sequence length="91" mass="10675">MTESSPLALRITKSARKDLIDLLFKFFKQVMTKILLLPEDPRPQDYKQLKGYSGVYRVDSGEYRIQNTISEDTIEVFRVGKRNDDEVYENL</sequence>
<dbReference type="SUPFAM" id="SSF143011">
    <property type="entry name" value="RelE-like"/>
    <property type="match status" value="1"/>
</dbReference>
<dbReference type="AlphaFoldDB" id="A0A846H788"/>
<dbReference type="EMBL" id="JTCM02000010">
    <property type="protein sequence ID" value="NEU72460.1"/>
    <property type="molecule type" value="Genomic_DNA"/>
</dbReference>
<comment type="caution">
    <text evidence="2">The sequence shown here is derived from an EMBL/GenBank/DDBJ whole genome shotgun (WGS) entry which is preliminary data.</text>
</comment>
<dbReference type="InterPro" id="IPR007712">
    <property type="entry name" value="RelE/ParE_toxin"/>
</dbReference>
<name>A0A846H788_9CYAN</name>
<dbReference type="InterPro" id="IPR035093">
    <property type="entry name" value="RelE/ParE_toxin_dom_sf"/>
</dbReference>
<protein>
    <submittedName>
        <fullName evidence="2">Type II toxin-antitoxin system RelE/ParE family toxin</fullName>
    </submittedName>
</protein>
<dbReference type="Pfam" id="PF05016">
    <property type="entry name" value="ParE_toxin"/>
    <property type="match status" value="1"/>
</dbReference>
<dbReference type="RefSeq" id="WP_039739354.1">
    <property type="nucleotide sequence ID" value="NZ_JTCM02000010.1"/>
</dbReference>